<dbReference type="Proteomes" id="UP000008130">
    <property type="component" value="Chromosome"/>
</dbReference>
<dbReference type="HOGENOM" id="CLU_092032_0_0_5"/>
<organism evidence="1 2">
    <name type="scientific">Polymorphum gilvum (strain LMG 25793 / CGMCC 1.9160 / SL003B-26A1)</name>
    <dbReference type="NCBI Taxonomy" id="991905"/>
    <lineage>
        <taxon>Bacteria</taxon>
        <taxon>Pseudomonadati</taxon>
        <taxon>Pseudomonadota</taxon>
        <taxon>Alphaproteobacteria</taxon>
        <taxon>Rhodobacterales</taxon>
        <taxon>Paracoccaceae</taxon>
        <taxon>Polymorphum</taxon>
    </lineage>
</organism>
<dbReference type="PANTHER" id="PTHR39327">
    <property type="match status" value="1"/>
</dbReference>
<dbReference type="eggNOG" id="COG3672">
    <property type="taxonomic scope" value="Bacteria"/>
</dbReference>
<dbReference type="Gene3D" id="3.10.620.30">
    <property type="match status" value="1"/>
</dbReference>
<dbReference type="OrthoDB" id="7206808at2"/>
<dbReference type="AlphaFoldDB" id="F2IW66"/>
<dbReference type="PANTHER" id="PTHR39327:SF1">
    <property type="entry name" value="BLR5470 PROTEIN"/>
    <property type="match status" value="1"/>
</dbReference>
<dbReference type="KEGG" id="pgv:SL003B_3028"/>
<reference evidence="1 2" key="1">
    <citation type="journal article" date="2011" name="J. Bacteriol.">
        <title>Complete genome sequence of Polymorphum gilvum SL003B-26A1T, a crude oil-degrading bacterium from oil-polluted saline soil.</title>
        <authorList>
            <person name="Li S.G."/>
            <person name="Tang Y.Q."/>
            <person name="Nie Y."/>
            <person name="Cai M."/>
            <person name="Wu X.L."/>
        </authorList>
    </citation>
    <scope>NUCLEOTIDE SEQUENCE [LARGE SCALE GENOMIC DNA]</scope>
    <source>
        <strain evidence="2">LMG 25793 / CGMCC 1.9160 / SL003B-26A1</strain>
    </source>
</reference>
<name>F2IW66_POLGS</name>
<sequence>MRSKAVLFALALGLVVAPVQGAFAFGIGSGLGSVKRLVEPKFISDRGATLAPMGHVVFCSRNPEECRVRGVAVVKLTEARSNELRRVNAQINRQIRAVNDKGDGLGDTWSIAVTKGDCEDFALTKRRELIRLGWPSRALRIAVARTPWGEGHAVLVVRTSDGDLVLDNRTSRIVPWHKTDLTWLKIQSQANARQWRAI</sequence>
<gene>
    <name evidence="1" type="ordered locus">SL003B_3028</name>
</gene>
<evidence type="ECO:0000313" key="1">
    <source>
        <dbReference type="EMBL" id="ADZ71451.1"/>
    </source>
</evidence>
<accession>F2IW66</accession>
<proteinExistence type="predicted"/>
<protein>
    <submittedName>
        <fullName evidence="1">Putative transglutaminase-like cysteine peptidase protein</fullName>
    </submittedName>
</protein>
<dbReference type="RefSeq" id="WP_013653764.1">
    <property type="nucleotide sequence ID" value="NC_015259.1"/>
</dbReference>
<dbReference type="Pfam" id="PF06035">
    <property type="entry name" value="Peptidase_C93"/>
    <property type="match status" value="1"/>
</dbReference>
<keyword evidence="2" id="KW-1185">Reference proteome</keyword>
<evidence type="ECO:0000313" key="2">
    <source>
        <dbReference type="Proteomes" id="UP000008130"/>
    </source>
</evidence>
<dbReference type="STRING" id="991905.SL003B_3028"/>
<dbReference type="InterPro" id="IPR010319">
    <property type="entry name" value="Transglutaminase-like_Cys_pept"/>
</dbReference>
<dbReference type="EMBL" id="CP002568">
    <property type="protein sequence ID" value="ADZ71451.1"/>
    <property type="molecule type" value="Genomic_DNA"/>
</dbReference>